<dbReference type="Proteomes" id="UP000593842">
    <property type="component" value="Chromosome"/>
</dbReference>
<name>A0A7I8DW66_9FIRM</name>
<evidence type="ECO:0000313" key="2">
    <source>
        <dbReference type="EMBL" id="BCL56867.1"/>
    </source>
</evidence>
<evidence type="ECO:0000259" key="1">
    <source>
        <dbReference type="Pfam" id="PF13173"/>
    </source>
</evidence>
<dbReference type="AlphaFoldDB" id="A0A7I8DW66"/>
<gene>
    <name evidence="2" type="ORF">Fi14EGH31_05790</name>
</gene>
<dbReference type="Gene3D" id="3.40.50.300">
    <property type="entry name" value="P-loop containing nucleotide triphosphate hydrolases"/>
    <property type="match status" value="1"/>
</dbReference>
<accession>A0A7I8DW66</accession>
<protein>
    <recommendedName>
        <fullName evidence="1">AAA domain-containing protein</fullName>
    </recommendedName>
</protein>
<reference evidence="3" key="1">
    <citation type="submission" date="2020-09" db="EMBL/GenBank/DDBJ databases">
        <title>Complete genome sequencing of Faecalibacillus intestinalis strain 14EGH31.</title>
        <authorList>
            <person name="Sakamoto M."/>
            <person name="Murakami T."/>
            <person name="Mori H."/>
        </authorList>
    </citation>
    <scope>NUCLEOTIDE SEQUENCE [LARGE SCALE GENOMIC DNA]</scope>
    <source>
        <strain evidence="3">14EGH31</strain>
    </source>
</reference>
<dbReference type="Pfam" id="PF13173">
    <property type="entry name" value="AAA_14"/>
    <property type="match status" value="1"/>
</dbReference>
<dbReference type="EMBL" id="AP024085">
    <property type="protein sequence ID" value="BCL56867.1"/>
    <property type="molecule type" value="Genomic_DNA"/>
</dbReference>
<evidence type="ECO:0000313" key="3">
    <source>
        <dbReference type="Proteomes" id="UP000593842"/>
    </source>
</evidence>
<proteinExistence type="predicted"/>
<feature type="domain" description="AAA" evidence="1">
    <location>
        <begin position="20"/>
        <end position="69"/>
    </location>
</feature>
<dbReference type="RefSeq" id="WP_233544782.1">
    <property type="nucleotide sequence ID" value="NZ_AP024085.1"/>
</dbReference>
<dbReference type="SUPFAM" id="SSF52540">
    <property type="entry name" value="P-loop containing nucleoside triphosphate hydrolases"/>
    <property type="match status" value="1"/>
</dbReference>
<sequence>MIIERKEYLNKLITWKDKQLIKIVTGVRRCGKSVLLKMYQDYLKNNGVKESQIVTINFEDFDYEELTNYKNYIII</sequence>
<dbReference type="PANTHER" id="PTHR33295">
    <property type="entry name" value="ATPASE"/>
    <property type="match status" value="1"/>
</dbReference>
<dbReference type="InterPro" id="IPR041682">
    <property type="entry name" value="AAA_14"/>
</dbReference>
<dbReference type="InterPro" id="IPR027417">
    <property type="entry name" value="P-loop_NTPase"/>
</dbReference>
<dbReference type="GeneID" id="70581382"/>
<dbReference type="KEGG" id="fit:Fi14EGH31_05790"/>
<organism evidence="2 3">
    <name type="scientific">Faecalibacillus intestinalis</name>
    <dbReference type="NCBI Taxonomy" id="1982626"/>
    <lineage>
        <taxon>Bacteria</taxon>
        <taxon>Bacillati</taxon>
        <taxon>Bacillota</taxon>
        <taxon>Erysipelotrichia</taxon>
        <taxon>Erysipelotrichales</taxon>
        <taxon>Coprobacillaceae</taxon>
        <taxon>Faecalibacillus</taxon>
    </lineage>
</organism>
<dbReference type="PANTHER" id="PTHR33295:SF20">
    <property type="entry name" value="ATPASE"/>
    <property type="match status" value="1"/>
</dbReference>